<feature type="region of interest" description="Disordered" evidence="1">
    <location>
        <begin position="172"/>
        <end position="256"/>
    </location>
</feature>
<accession>K0R6D8</accession>
<dbReference type="InterPro" id="IPR032675">
    <property type="entry name" value="LRR_dom_sf"/>
</dbReference>
<feature type="compositionally biased region" description="Low complexity" evidence="1">
    <location>
        <begin position="208"/>
        <end position="232"/>
    </location>
</feature>
<dbReference type="Proteomes" id="UP000266841">
    <property type="component" value="Unassembled WGS sequence"/>
</dbReference>
<dbReference type="Gene3D" id="3.80.10.10">
    <property type="entry name" value="Ribonuclease Inhibitor"/>
    <property type="match status" value="1"/>
</dbReference>
<feature type="compositionally biased region" description="Basic and acidic residues" evidence="1">
    <location>
        <begin position="469"/>
        <end position="482"/>
    </location>
</feature>
<dbReference type="SUPFAM" id="SSF52047">
    <property type="entry name" value="RNI-like"/>
    <property type="match status" value="1"/>
</dbReference>
<feature type="compositionally biased region" description="Pro residues" evidence="1">
    <location>
        <begin position="451"/>
        <end position="460"/>
    </location>
</feature>
<dbReference type="AlphaFoldDB" id="K0R6D8"/>
<feature type="compositionally biased region" description="Low complexity" evidence="1">
    <location>
        <begin position="192"/>
        <end position="201"/>
    </location>
</feature>
<feature type="compositionally biased region" description="Basic and acidic residues" evidence="1">
    <location>
        <begin position="420"/>
        <end position="445"/>
    </location>
</feature>
<reference evidence="2 3" key="1">
    <citation type="journal article" date="2012" name="Genome Biol.">
        <title>Genome and low-iron response of an oceanic diatom adapted to chronic iron limitation.</title>
        <authorList>
            <person name="Lommer M."/>
            <person name="Specht M."/>
            <person name="Roy A.S."/>
            <person name="Kraemer L."/>
            <person name="Andreson R."/>
            <person name="Gutowska M.A."/>
            <person name="Wolf J."/>
            <person name="Bergner S.V."/>
            <person name="Schilhabel M.B."/>
            <person name="Klostermeier U.C."/>
            <person name="Beiko R.G."/>
            <person name="Rosenstiel P."/>
            <person name="Hippler M."/>
            <person name="Laroche J."/>
        </authorList>
    </citation>
    <scope>NUCLEOTIDE SEQUENCE [LARGE SCALE GENOMIC DNA]</scope>
    <source>
        <strain evidence="2 3">CCMP1005</strain>
    </source>
</reference>
<feature type="region of interest" description="Disordered" evidence="1">
    <location>
        <begin position="312"/>
        <end position="334"/>
    </location>
</feature>
<comment type="caution">
    <text evidence="2">The sequence shown here is derived from an EMBL/GenBank/DDBJ whole genome shotgun (WGS) entry which is preliminary data.</text>
</comment>
<name>K0R6D8_THAOC</name>
<organism evidence="2 3">
    <name type="scientific">Thalassiosira oceanica</name>
    <name type="common">Marine diatom</name>
    <dbReference type="NCBI Taxonomy" id="159749"/>
    <lineage>
        <taxon>Eukaryota</taxon>
        <taxon>Sar</taxon>
        <taxon>Stramenopiles</taxon>
        <taxon>Ochrophyta</taxon>
        <taxon>Bacillariophyta</taxon>
        <taxon>Coscinodiscophyceae</taxon>
        <taxon>Thalassiosirophycidae</taxon>
        <taxon>Thalassiosirales</taxon>
        <taxon>Thalassiosiraceae</taxon>
        <taxon>Thalassiosira</taxon>
    </lineage>
</organism>
<feature type="compositionally biased region" description="Basic and acidic residues" evidence="1">
    <location>
        <begin position="241"/>
        <end position="254"/>
    </location>
</feature>
<protein>
    <submittedName>
        <fullName evidence="2">Uncharacterized protein</fullName>
    </submittedName>
</protein>
<proteinExistence type="predicted"/>
<gene>
    <name evidence="2" type="ORF">THAOC_32251</name>
</gene>
<feature type="region of interest" description="Disordered" evidence="1">
    <location>
        <begin position="385"/>
        <end position="498"/>
    </location>
</feature>
<dbReference type="EMBL" id="AGNL01045296">
    <property type="protein sequence ID" value="EJK48913.1"/>
    <property type="molecule type" value="Genomic_DNA"/>
</dbReference>
<sequence length="742" mass="80140">MPRTTRIILFEVLVAYQIHHDVEMMLHLNEDENKSCVAANKILQSHRHLDMRPLFGRELGLLPYVVAWLEHFAKSRPDLRLSSIFEFVRAMPMKVTDGVVGKAKGEKRKLRTLISARAYSLRPVCLIVASLRAFLLASVYYSLPSSLEPPAWHGSRPRLYDESRGQSCTIPYPKARDGLTSGSRPAGLSPFPAKGTTAAGASPGGTTDGPLPGRPLGMRGASSGTAGRGRTAPPSRVTRGRTRDTRIDQIDGRPCRPAAVPAAGAAARASVRAASAGNPFLTYPQTAAPSRVAPSTAATLVEVLPWKESSRTVRPARARGTTAKKGSIVSSPGDVRAALRRTSRRGVGYARQIVLSLAPTKPPAGCGNLRGSTSRHSRSLAVPGVVATPSHLSSGLGGGGTKPARPEMRPPSPARGELSNSRDWRLASIDVRRPSLDDERGRNQKCEGIPSRPPLPPIASPVPTTVTADGKRQREKAREGPRGRGPLRSQCPTAARRPPHCRKLHSFMSSQAVDCNALEATTSVEDITGDEHNRDILRQDLATECGEYGLGSSRELDWLGHFVKKSTRLESIGIYGYDTFGNCSGHSVERFFHDLGKCNNMKEMSFSSANLAEFIDKLGGAMTNNNFTHFIVEECHLGIPEATFLFNTFRNMNSLLEELRIDGEVGDDLANLNDGAMAGCIPSLAACTGMRSLNLNHLNLSTYCCAALRGVFPRMATLRELVLLGNSLDNDCTRLLAQGLSD</sequence>
<evidence type="ECO:0000313" key="3">
    <source>
        <dbReference type="Proteomes" id="UP000266841"/>
    </source>
</evidence>
<evidence type="ECO:0000313" key="2">
    <source>
        <dbReference type="EMBL" id="EJK48913.1"/>
    </source>
</evidence>
<evidence type="ECO:0000256" key="1">
    <source>
        <dbReference type="SAM" id="MobiDB-lite"/>
    </source>
</evidence>
<keyword evidence="3" id="KW-1185">Reference proteome</keyword>